<protein>
    <submittedName>
        <fullName evidence="2">Phytanoyl-CoA dioxygenase (PhyH)</fullName>
    </submittedName>
</protein>
<keyword evidence="2" id="KW-0560">Oxidoreductase</keyword>
<dbReference type="Gene3D" id="2.60.120.620">
    <property type="entry name" value="q2cbj1_9rhob like domain"/>
    <property type="match status" value="1"/>
</dbReference>
<comment type="caution">
    <text evidence="2">The sequence shown here is derived from an EMBL/GenBank/DDBJ whole genome shotgun (WGS) entry which is preliminary data.</text>
</comment>
<evidence type="ECO:0000256" key="1">
    <source>
        <dbReference type="ARBA" id="ARBA00001954"/>
    </source>
</evidence>
<dbReference type="SUPFAM" id="SSF51197">
    <property type="entry name" value="Clavaminate synthase-like"/>
    <property type="match status" value="1"/>
</dbReference>
<proteinExistence type="predicted"/>
<dbReference type="RefSeq" id="WP_058502084.1">
    <property type="nucleotide sequence ID" value="NZ_CAAAJA010000007.1"/>
</dbReference>
<dbReference type="Proteomes" id="UP000054761">
    <property type="component" value="Unassembled WGS sequence"/>
</dbReference>
<reference evidence="2 3" key="1">
    <citation type="submission" date="2015-11" db="EMBL/GenBank/DDBJ databases">
        <title>Genomic analysis of 38 Legionella species identifies large and diverse effector repertoires.</title>
        <authorList>
            <person name="Burstein D."/>
            <person name="Amaro F."/>
            <person name="Zusman T."/>
            <person name="Lifshitz Z."/>
            <person name="Cohen O."/>
            <person name="Gilbert J.A."/>
            <person name="Pupko T."/>
            <person name="Shuman H.A."/>
            <person name="Segal G."/>
        </authorList>
    </citation>
    <scope>NUCLEOTIDE SEQUENCE [LARGE SCALE GENOMIC DNA]</scope>
    <source>
        <strain evidence="2 3">Bercovier 4</strain>
    </source>
</reference>
<dbReference type="PATRIC" id="fig|454.4.peg.1895"/>
<dbReference type="GO" id="GO:0016706">
    <property type="term" value="F:2-oxoglutarate-dependent dioxygenase activity"/>
    <property type="evidence" value="ECO:0007669"/>
    <property type="project" value="UniProtKB-ARBA"/>
</dbReference>
<dbReference type="EMBL" id="LNYH01000100">
    <property type="protein sequence ID" value="KTD20502.1"/>
    <property type="molecule type" value="Genomic_DNA"/>
</dbReference>
<organism evidence="2 3">
    <name type="scientific">Legionella israelensis</name>
    <dbReference type="NCBI Taxonomy" id="454"/>
    <lineage>
        <taxon>Bacteria</taxon>
        <taxon>Pseudomonadati</taxon>
        <taxon>Pseudomonadota</taxon>
        <taxon>Gammaproteobacteria</taxon>
        <taxon>Legionellales</taxon>
        <taxon>Legionellaceae</taxon>
        <taxon>Legionella</taxon>
    </lineage>
</organism>
<name>A0A0W0VL36_9GAMM</name>
<dbReference type="InterPro" id="IPR008775">
    <property type="entry name" value="Phytyl_CoA_dOase-like"/>
</dbReference>
<evidence type="ECO:0000313" key="3">
    <source>
        <dbReference type="Proteomes" id="UP000054761"/>
    </source>
</evidence>
<dbReference type="PANTHER" id="PTHR20883:SF48">
    <property type="entry name" value="ECTOINE DIOXYGENASE"/>
    <property type="match status" value="1"/>
</dbReference>
<dbReference type="STRING" id="454.Lisr_1747"/>
<sequence>MIDDRYPSRTQDAERILQRQEPVVYSAFDEEGYLSKEQLQFFDENGYLILEGLLKDKVQDLLNELPKLKHALKGQEELILEPDTEVVRSIFSPDKYSELYFKLACSRPLLSSAKQILNDDVYIHHSRINIKSGFDGKSFTWHSDFETWHTEDAIPGMRMLTGWVFLTENNEYNGSLFVIPGSHKKFISCVGATPDDNYKRSLRKQVLGVPGKETMQELVKEHGIKGVYGPPGTVVFHECNLMHGSPDNISPFDRTNLFFVYNSLNNQPLEDHYPSQKRRPDFLARRDVVPLYEEKEFA</sequence>
<evidence type="ECO:0000313" key="2">
    <source>
        <dbReference type="EMBL" id="KTD20502.1"/>
    </source>
</evidence>
<accession>A0A0W0VL36</accession>
<keyword evidence="3" id="KW-1185">Reference proteome</keyword>
<dbReference type="Pfam" id="PF05721">
    <property type="entry name" value="PhyH"/>
    <property type="match status" value="1"/>
</dbReference>
<dbReference type="OrthoDB" id="9791262at2"/>
<dbReference type="GO" id="GO:0005506">
    <property type="term" value="F:iron ion binding"/>
    <property type="evidence" value="ECO:0007669"/>
    <property type="project" value="UniProtKB-ARBA"/>
</dbReference>
<gene>
    <name evidence="2" type="ORF">Lisr_1747</name>
</gene>
<comment type="cofactor">
    <cofactor evidence="1">
        <name>Fe(2+)</name>
        <dbReference type="ChEBI" id="CHEBI:29033"/>
    </cofactor>
</comment>
<dbReference type="AlphaFoldDB" id="A0A0W0VL36"/>
<keyword evidence="2" id="KW-0223">Dioxygenase</keyword>
<dbReference type="PANTHER" id="PTHR20883">
    <property type="entry name" value="PHYTANOYL-COA DIOXYGENASE DOMAIN CONTAINING 1"/>
    <property type="match status" value="1"/>
</dbReference>